<keyword evidence="2" id="KW-1185">Reference proteome</keyword>
<protein>
    <recommendedName>
        <fullName evidence="3">Reverse transcriptase</fullName>
    </recommendedName>
</protein>
<evidence type="ECO:0000313" key="2">
    <source>
        <dbReference type="Proteomes" id="UP001324115"/>
    </source>
</evidence>
<organism evidence="1 2">
    <name type="scientific">Quercus rubra</name>
    <name type="common">Northern red oak</name>
    <name type="synonym">Quercus borealis</name>
    <dbReference type="NCBI Taxonomy" id="3512"/>
    <lineage>
        <taxon>Eukaryota</taxon>
        <taxon>Viridiplantae</taxon>
        <taxon>Streptophyta</taxon>
        <taxon>Embryophyta</taxon>
        <taxon>Tracheophyta</taxon>
        <taxon>Spermatophyta</taxon>
        <taxon>Magnoliopsida</taxon>
        <taxon>eudicotyledons</taxon>
        <taxon>Gunneridae</taxon>
        <taxon>Pentapetalae</taxon>
        <taxon>rosids</taxon>
        <taxon>fabids</taxon>
        <taxon>Fagales</taxon>
        <taxon>Fagaceae</taxon>
        <taxon>Quercus</taxon>
    </lineage>
</organism>
<dbReference type="PANTHER" id="PTHR33116:SF70">
    <property type="entry name" value="NON-LTR RETROELEMENT REVERSE TRANSCRIPTASE-LIKE PROTEIN"/>
    <property type="match status" value="1"/>
</dbReference>
<dbReference type="EMBL" id="JAXUIC010000008">
    <property type="protein sequence ID" value="KAK4576695.1"/>
    <property type="molecule type" value="Genomic_DNA"/>
</dbReference>
<proteinExistence type="predicted"/>
<gene>
    <name evidence="1" type="ORF">RGQ29_027300</name>
</gene>
<dbReference type="Proteomes" id="UP001324115">
    <property type="component" value="Unassembled WGS sequence"/>
</dbReference>
<name>A0AAN7IHB0_QUERU</name>
<sequence length="114" mass="12956">MPIVTNLGKYLGMPLILKWKTNSTFQPLLDKIQSRIQAWQSKLISQDGSVTLIKSVLSPLAYHSMQTTLLPKGSLDNIDKLIRSFLWDDTAAQKHMHLLNWETITKPKLCGSQH</sequence>
<evidence type="ECO:0000313" key="1">
    <source>
        <dbReference type="EMBL" id="KAK4576695.1"/>
    </source>
</evidence>
<reference evidence="1 2" key="1">
    <citation type="journal article" date="2023" name="G3 (Bethesda)">
        <title>A haplotype-resolved chromosome-scale genome for Quercus rubra L. provides insights into the genetics of adaptive traits for red oak species.</title>
        <authorList>
            <person name="Kapoor B."/>
            <person name="Jenkins J."/>
            <person name="Schmutz J."/>
            <person name="Zhebentyayeva T."/>
            <person name="Kuelheim C."/>
            <person name="Coggeshall M."/>
            <person name="Heim C."/>
            <person name="Lasky J.R."/>
            <person name="Leites L."/>
            <person name="Islam-Faridi N."/>
            <person name="Romero-Severson J."/>
            <person name="DeLeo V.L."/>
            <person name="Lucas S.M."/>
            <person name="Lazic D."/>
            <person name="Gailing O."/>
            <person name="Carlson J."/>
            <person name="Staton M."/>
        </authorList>
    </citation>
    <scope>NUCLEOTIDE SEQUENCE [LARGE SCALE GENOMIC DNA]</scope>
    <source>
        <strain evidence="1">Pseudo-F2</strain>
    </source>
</reference>
<dbReference type="AlphaFoldDB" id="A0AAN7IHB0"/>
<evidence type="ECO:0008006" key="3">
    <source>
        <dbReference type="Google" id="ProtNLM"/>
    </source>
</evidence>
<comment type="caution">
    <text evidence="1">The sequence shown here is derived from an EMBL/GenBank/DDBJ whole genome shotgun (WGS) entry which is preliminary data.</text>
</comment>
<accession>A0AAN7IHB0</accession>
<dbReference type="PANTHER" id="PTHR33116">
    <property type="entry name" value="REVERSE TRANSCRIPTASE ZINC-BINDING DOMAIN-CONTAINING PROTEIN-RELATED-RELATED"/>
    <property type="match status" value="1"/>
</dbReference>